<dbReference type="Proteomes" id="UP001235840">
    <property type="component" value="Unassembled WGS sequence"/>
</dbReference>
<evidence type="ECO:0000313" key="6">
    <source>
        <dbReference type="Proteomes" id="UP001235840"/>
    </source>
</evidence>
<evidence type="ECO:0000256" key="3">
    <source>
        <dbReference type="SAM" id="Phobius"/>
    </source>
</evidence>
<keyword evidence="1" id="KW-0175">Coiled coil</keyword>
<keyword evidence="3" id="KW-1133">Transmembrane helix</keyword>
<feature type="transmembrane region" description="Helical" evidence="3">
    <location>
        <begin position="437"/>
        <end position="454"/>
    </location>
</feature>
<dbReference type="SUPFAM" id="SSF52540">
    <property type="entry name" value="P-loop containing nucleoside triphosphate hydrolases"/>
    <property type="match status" value="1"/>
</dbReference>
<dbReference type="EMBL" id="JAUSTY010000022">
    <property type="protein sequence ID" value="MDQ0167981.1"/>
    <property type="molecule type" value="Genomic_DNA"/>
</dbReference>
<keyword evidence="3" id="KW-0472">Membrane</keyword>
<feature type="coiled-coil region" evidence="1">
    <location>
        <begin position="476"/>
        <end position="517"/>
    </location>
</feature>
<evidence type="ECO:0000256" key="2">
    <source>
        <dbReference type="SAM" id="MobiDB-lite"/>
    </source>
</evidence>
<protein>
    <submittedName>
        <fullName evidence="5">Uncharacterized protein YhaN</fullName>
    </submittedName>
</protein>
<feature type="compositionally biased region" description="Basic and acidic residues" evidence="2">
    <location>
        <begin position="365"/>
        <end position="374"/>
    </location>
</feature>
<dbReference type="InterPro" id="IPR038734">
    <property type="entry name" value="YhaN_AAA"/>
</dbReference>
<dbReference type="Pfam" id="PF13514">
    <property type="entry name" value="AAA_27"/>
    <property type="match status" value="1"/>
</dbReference>
<keyword evidence="6" id="KW-1185">Reference proteome</keyword>
<dbReference type="Gene3D" id="3.40.50.300">
    <property type="entry name" value="P-loop containing nucleotide triphosphate hydrolases"/>
    <property type="match status" value="2"/>
</dbReference>
<dbReference type="InterPro" id="IPR027417">
    <property type="entry name" value="P-loop_NTPase"/>
</dbReference>
<accession>A0ABT9W411</accession>
<feature type="transmembrane region" description="Helical" evidence="3">
    <location>
        <begin position="412"/>
        <end position="430"/>
    </location>
</feature>
<evidence type="ECO:0000259" key="4">
    <source>
        <dbReference type="Pfam" id="PF13514"/>
    </source>
</evidence>
<sequence length="902" mass="104186">MRMTSLFLEQYGQYAQLKLTEEQLASPITIIYGPNEAGKSTIHAAIRAVLFGFNSKGILSTYANPNTSAQLMLTNEDDQLLRIERNASTKAGKVSLYDEQGHFIAEGQRAVQEKLGGISSSLFSNIFCFSHQELQRLETLQEDEVTAYLHSAAMGGGGLSLLDVEKRLKKKQEELFKPRATNPELNQLLAQLELEQNRITALEKKLIQYKPIQQELQRAEEQLGLYKKHRTQLEREKEAYEILAQLFVLLQRRRKLQVTMSELEAIESKLLPYEAELYELQMNAMMIREKEQELASVDREQSKLKEDIQASISRLGPQWSIEKVEHVVLSIPVKEQLLDMIQLYDRDESRLHMMKERLIEKQEASKRAEHKWQETQKSYADQQSRQDEGIGNEGFAARGRTKNKRLHLTKNWLWICTALLGLVVTGVLGIQGHAWEAGLVGAAFILVAVLAYRWTNGAEGVHEHWSNLMHKQEEHLAQQNIVLQAAKQDAQFLRQDVQEYEGKVLEAEQELQSTYQRALESLALLGIKPLGKSLRVEKLLETIEKVQQDILKSKSLEKMKAQLESPIIKWERALRSLYQVFEKQGINREDRVNLDERYQEEEGNASFYSSETETGGQAILELLSHKLKLEQEQHREWLECKRSYTQLSAEYSALLEQLPQELSHLKDELDQWTIAEIEGKSKELAASYEELLKQIEDHAQYMGHLKQSLEQIEQEDTLASLQHEFEQKKASFREKAKEWAAYSVARELCERTRRVYEEERQPAILQQASAFMSAFTLKRYQQVIAPMGEKELVLVDHNGKRWESSMLSTGTKEQLYLAMRFALIKQYEEQAVLPIIMDDPFVHFDSKRLQEVFRGLLSLADTHQVILFTCHEHYIDQFQALDSGSKLQVIEWNKAQRSPVSI</sequence>
<reference evidence="5 6" key="1">
    <citation type="submission" date="2023-07" db="EMBL/GenBank/DDBJ databases">
        <title>Genomic Encyclopedia of Type Strains, Phase IV (KMG-IV): sequencing the most valuable type-strain genomes for metagenomic binning, comparative biology and taxonomic classification.</title>
        <authorList>
            <person name="Goeker M."/>
        </authorList>
    </citation>
    <scope>NUCLEOTIDE SEQUENCE [LARGE SCALE GENOMIC DNA]</scope>
    <source>
        <strain evidence="5 6">DSM 12751</strain>
    </source>
</reference>
<dbReference type="PANTHER" id="PTHR41259:SF1">
    <property type="entry name" value="DOUBLE-STRAND BREAK REPAIR RAD50 ATPASE, PUTATIVE-RELATED"/>
    <property type="match status" value="1"/>
</dbReference>
<name>A0ABT9W411_9BACI</name>
<comment type="caution">
    <text evidence="5">The sequence shown here is derived from an EMBL/GenBank/DDBJ whole genome shotgun (WGS) entry which is preliminary data.</text>
</comment>
<feature type="domain" description="YhaN AAA" evidence="4">
    <location>
        <begin position="1"/>
        <end position="201"/>
    </location>
</feature>
<evidence type="ECO:0000313" key="5">
    <source>
        <dbReference type="EMBL" id="MDQ0167981.1"/>
    </source>
</evidence>
<gene>
    <name evidence="5" type="ORF">J2S11_003911</name>
</gene>
<evidence type="ECO:0000256" key="1">
    <source>
        <dbReference type="SAM" id="Coils"/>
    </source>
</evidence>
<dbReference type="PANTHER" id="PTHR41259">
    <property type="entry name" value="DOUBLE-STRAND BREAK REPAIR RAD50 ATPASE, PUTATIVE-RELATED"/>
    <property type="match status" value="1"/>
</dbReference>
<proteinExistence type="predicted"/>
<feature type="region of interest" description="Disordered" evidence="2">
    <location>
        <begin position="365"/>
        <end position="396"/>
    </location>
</feature>
<organism evidence="5 6">
    <name type="scientific">Caldalkalibacillus horti</name>
    <dbReference type="NCBI Taxonomy" id="77523"/>
    <lineage>
        <taxon>Bacteria</taxon>
        <taxon>Bacillati</taxon>
        <taxon>Bacillota</taxon>
        <taxon>Bacilli</taxon>
        <taxon>Bacillales</taxon>
        <taxon>Bacillaceae</taxon>
        <taxon>Caldalkalibacillus</taxon>
    </lineage>
</organism>
<dbReference type="RefSeq" id="WP_307397357.1">
    <property type="nucleotide sequence ID" value="NZ_BAAADK010000017.1"/>
</dbReference>
<feature type="coiled-coil region" evidence="1">
    <location>
        <begin position="185"/>
        <end position="246"/>
    </location>
</feature>
<keyword evidence="3" id="KW-0812">Transmembrane</keyword>